<proteinExistence type="predicted"/>
<dbReference type="STRING" id="1441930.Z042_24265"/>
<dbReference type="Proteomes" id="UP000019030">
    <property type="component" value="Chromosome"/>
</dbReference>
<dbReference type="OrthoDB" id="9811153at2"/>
<evidence type="ECO:0000313" key="2">
    <source>
        <dbReference type="EMBL" id="AHG22370.1"/>
    </source>
</evidence>
<dbReference type="KEGG" id="sfo:Z042_24265"/>
<evidence type="ECO:0000313" key="3">
    <source>
        <dbReference type="Proteomes" id="UP000019030"/>
    </source>
</evidence>
<keyword evidence="3" id="KW-1185">Reference proteome</keyword>
<name>W0LK87_9GAMM</name>
<dbReference type="InterPro" id="IPR011051">
    <property type="entry name" value="RmlC_Cupin_sf"/>
</dbReference>
<protein>
    <submittedName>
        <fullName evidence="2">Cupin</fullName>
    </submittedName>
</protein>
<dbReference type="eggNOG" id="COG1917">
    <property type="taxonomic scope" value="Bacteria"/>
</dbReference>
<dbReference type="InterPro" id="IPR013096">
    <property type="entry name" value="Cupin_2"/>
</dbReference>
<dbReference type="EMBL" id="CP007044">
    <property type="protein sequence ID" value="AHG22370.1"/>
    <property type="molecule type" value="Genomic_DNA"/>
</dbReference>
<gene>
    <name evidence="2" type="ORF">Z042_24265</name>
</gene>
<reference evidence="2 3" key="2">
    <citation type="submission" date="2015-03" db="EMBL/GenBank/DDBJ databases">
        <authorList>
            <person name="Chan K.-G."/>
        </authorList>
    </citation>
    <scope>NUCLEOTIDE SEQUENCE [LARGE SCALE GENOMIC DNA]</scope>
    <source>
        <strain evidence="2 3">RB-25</strain>
    </source>
</reference>
<evidence type="ECO:0000259" key="1">
    <source>
        <dbReference type="Pfam" id="PF07883"/>
    </source>
</evidence>
<accession>W0LK87</accession>
<feature type="domain" description="Cupin type-2" evidence="1">
    <location>
        <begin position="32"/>
        <end position="85"/>
    </location>
</feature>
<dbReference type="PATRIC" id="fig|1441930.4.peg.4806"/>
<dbReference type="HOGENOM" id="CLU_134269_1_1_6"/>
<dbReference type="Pfam" id="PF07883">
    <property type="entry name" value="Cupin_2"/>
    <property type="match status" value="1"/>
</dbReference>
<dbReference type="AlphaFoldDB" id="W0LK87"/>
<dbReference type="RefSeq" id="WP_024913050.1">
    <property type="nucleotide sequence ID" value="NZ_CP007044.2"/>
</dbReference>
<dbReference type="Gene3D" id="2.60.120.10">
    <property type="entry name" value="Jelly Rolls"/>
    <property type="match status" value="1"/>
</dbReference>
<organism evidence="2 3">
    <name type="scientific">Chania multitudinisentens RB-25</name>
    <dbReference type="NCBI Taxonomy" id="1441930"/>
    <lineage>
        <taxon>Bacteria</taxon>
        <taxon>Pseudomonadati</taxon>
        <taxon>Pseudomonadota</taxon>
        <taxon>Gammaproteobacteria</taxon>
        <taxon>Enterobacterales</taxon>
        <taxon>Yersiniaceae</taxon>
        <taxon>Chania</taxon>
    </lineage>
</organism>
<sequence>MLTFKAETSFECLGDGVSRRIGVMSDQTPAAEVKFAAGAFGQLQKHPHPQHIQVISGEFEFTVGNAIHTLLAGETLLIPAITPFGCFCLVAGSLLEIPQNT</sequence>
<dbReference type="InterPro" id="IPR014710">
    <property type="entry name" value="RmlC-like_jellyroll"/>
</dbReference>
<reference evidence="2 3" key="1">
    <citation type="submission" date="2014-01" db="EMBL/GenBank/DDBJ databases">
        <title>Isolation of Serratia multitudinisentens RB-25 from Ex-Landfill site.</title>
        <authorList>
            <person name="Robson E.H.J."/>
        </authorList>
    </citation>
    <scope>NUCLEOTIDE SEQUENCE [LARGE SCALE GENOMIC DNA]</scope>
    <source>
        <strain evidence="2 3">RB-25</strain>
    </source>
</reference>
<dbReference type="SUPFAM" id="SSF51182">
    <property type="entry name" value="RmlC-like cupins"/>
    <property type="match status" value="1"/>
</dbReference>